<dbReference type="OrthoDB" id="376219at2157"/>
<gene>
    <name evidence="3" type="ORF">D1869_09730</name>
    <name evidence="2" type="ORF">HNQ62_001302</name>
</gene>
<dbReference type="EMBL" id="CP045484">
    <property type="protein sequence ID" value="QGR17442.1"/>
    <property type="molecule type" value="Genomic_DNA"/>
</dbReference>
<feature type="transmembrane region" description="Helical" evidence="1">
    <location>
        <begin position="108"/>
        <end position="128"/>
    </location>
</feature>
<feature type="transmembrane region" description="Helical" evidence="1">
    <location>
        <begin position="224"/>
        <end position="245"/>
    </location>
</feature>
<name>A0A650CI11_SULOH</name>
<sequence length="253" mass="29057">MRSIRWYFKGLFPLKFMALIIATSLLLESAVYITSSDPKIGIQNLVMLSLMLINPLVLISAFLHVYRSKETTLFELSLLASWRGIAIARIVSALLFVLMFWSIQSFYLLLLIFLAEYKVIILNSFIILLSANTLLWLILTTLNFFVNYISIGLLISLMSNKTSSLLLGALVFFFMPFSVIILLSSYQENGIELSGPMTYFIYFLNPEWSYMFNLQYPKLIDLHLIQGFTISVAVSIILITIYYLAFIKLQFKP</sequence>
<organism evidence="3 4">
    <name type="scientific">Sulfurisphaera ohwakuensis</name>
    <dbReference type="NCBI Taxonomy" id="69656"/>
    <lineage>
        <taxon>Archaea</taxon>
        <taxon>Thermoproteota</taxon>
        <taxon>Thermoprotei</taxon>
        <taxon>Sulfolobales</taxon>
        <taxon>Sulfolobaceae</taxon>
        <taxon>Sulfurisphaera</taxon>
    </lineage>
</organism>
<dbReference type="GeneID" id="42801525"/>
<dbReference type="KEGG" id="soh:D1869_09730"/>
<dbReference type="Proteomes" id="UP000427373">
    <property type="component" value="Chromosome"/>
</dbReference>
<dbReference type="AlphaFoldDB" id="A0A650CI11"/>
<dbReference type="RefSeq" id="WP_156014927.1">
    <property type="nucleotide sequence ID" value="NZ_CP045484.1"/>
</dbReference>
<feature type="transmembrane region" description="Helical" evidence="1">
    <location>
        <begin position="78"/>
        <end position="101"/>
    </location>
</feature>
<keyword evidence="1" id="KW-0472">Membrane</keyword>
<reference evidence="2 5" key="2">
    <citation type="submission" date="2020-08" db="EMBL/GenBank/DDBJ databases">
        <title>Genomic Encyclopedia of Type Strains, Phase IV (KMG-IV): sequencing the most valuable type-strain genomes for metagenomic binning, comparative biology and taxonomic classification.</title>
        <authorList>
            <person name="Goeker M."/>
        </authorList>
    </citation>
    <scope>NUCLEOTIDE SEQUENCE [LARGE SCALE GENOMIC DNA]</scope>
    <source>
        <strain evidence="2 5">DSM 12421</strain>
    </source>
</reference>
<evidence type="ECO:0000313" key="2">
    <source>
        <dbReference type="EMBL" id="MBB5253533.1"/>
    </source>
</evidence>
<dbReference type="Proteomes" id="UP000582213">
    <property type="component" value="Unassembled WGS sequence"/>
</dbReference>
<feature type="transmembrane region" description="Helical" evidence="1">
    <location>
        <begin position="45"/>
        <end position="66"/>
    </location>
</feature>
<reference evidence="3 4" key="1">
    <citation type="submission" date="2019-10" db="EMBL/GenBank/DDBJ databases">
        <title>Genome Sequences from Six Type Strain Members of the Archaeal Family Sulfolobaceae: Acidianus ambivalens, Acidianus infernus, Metallosphaera prunae, Stygiolobus azoricus, Sulfolobus metallicus, and Sulfurisphaera ohwakuensis.</title>
        <authorList>
            <person name="Counts J.A."/>
            <person name="Kelly R.M."/>
        </authorList>
    </citation>
    <scope>NUCLEOTIDE SEQUENCE [LARGE SCALE GENOMIC DNA]</scope>
    <source>
        <strain evidence="3 4">TA-1</strain>
    </source>
</reference>
<protein>
    <recommendedName>
        <fullName evidence="6">ABC-2 type transport system permease protein</fullName>
    </recommendedName>
</protein>
<evidence type="ECO:0000256" key="1">
    <source>
        <dbReference type="SAM" id="Phobius"/>
    </source>
</evidence>
<keyword evidence="4" id="KW-1185">Reference proteome</keyword>
<keyword evidence="1" id="KW-0812">Transmembrane</keyword>
<proteinExistence type="predicted"/>
<accession>A0A650CI11</accession>
<evidence type="ECO:0000313" key="3">
    <source>
        <dbReference type="EMBL" id="QGR17442.1"/>
    </source>
</evidence>
<keyword evidence="1" id="KW-1133">Transmembrane helix</keyword>
<evidence type="ECO:0008006" key="6">
    <source>
        <dbReference type="Google" id="ProtNLM"/>
    </source>
</evidence>
<feature type="transmembrane region" description="Helical" evidence="1">
    <location>
        <begin position="134"/>
        <end position="158"/>
    </location>
</feature>
<feature type="transmembrane region" description="Helical" evidence="1">
    <location>
        <begin position="165"/>
        <end position="186"/>
    </location>
</feature>
<dbReference type="EMBL" id="JACHFY010000005">
    <property type="protein sequence ID" value="MBB5253533.1"/>
    <property type="molecule type" value="Genomic_DNA"/>
</dbReference>
<evidence type="ECO:0000313" key="4">
    <source>
        <dbReference type="Proteomes" id="UP000427373"/>
    </source>
</evidence>
<feature type="transmembrane region" description="Helical" evidence="1">
    <location>
        <begin position="12"/>
        <end position="33"/>
    </location>
</feature>
<evidence type="ECO:0000313" key="5">
    <source>
        <dbReference type="Proteomes" id="UP000582213"/>
    </source>
</evidence>